<feature type="domain" description="Bacillithiol biosynthesis BshC N-terminal Rossmann-like" evidence="3">
    <location>
        <begin position="1"/>
        <end position="372"/>
    </location>
</feature>
<evidence type="ECO:0000256" key="2">
    <source>
        <dbReference type="HAMAP-Rule" id="MF_01867"/>
    </source>
</evidence>
<dbReference type="HAMAP" id="MF_01867">
    <property type="entry name" value="BshC"/>
    <property type="match status" value="1"/>
</dbReference>
<dbReference type="EC" id="6.-.-.-" evidence="2"/>
<name>W8VXZ7_9FLAO</name>
<sequence>MNSSKIPYQRLRYFSKLIKDYLDQKDSVRDLYHRFPDVQNFEAQMEEKRNQANLQIQRAVLKKSLLIQYENNTDAAKTLENINALDHQDTFTVTTGHQLNLFTGPLYFLYKIISTINLCKQLKEAYPDSRFVPIYWMATEDHDFDEIKYFNYGERKLVYDRESAGAVGRLDTSGLEQVKEQLELLMGPARYAEELSTLFEHSYSGENLAVATQLLAHSLFKEEGLVILDADDAALKELVIPYFEDELLQQTSFKKVSKTIKGWKEDYKIQVNPREINLFYLTDYGRHRIIEKEQQFYIDETKLVFSKQEILQELYTHPQRFSPNVILRPLYQEVILPNLCYIGGGGEIAYWLELKSYFDSQEIPFPILLLRNSAVLVPGKQVGKLAKMNLQVQDLFQKDFELEEQIVRQVSEIPIDFEDQKNHLKKQFEELYSLAEKTDPTFLNAVGAQERKQIKGLEHLEKRLIKAQKRKWNDQISRALQLKQVLFPKESLQERQANFSYFYKDYGPELINILKESLDPLDFQFTVIEL</sequence>
<evidence type="ECO:0000256" key="1">
    <source>
        <dbReference type="ARBA" id="ARBA00022598"/>
    </source>
</evidence>
<dbReference type="Pfam" id="PF24850">
    <property type="entry name" value="CC_BshC"/>
    <property type="match status" value="1"/>
</dbReference>
<dbReference type="OrthoDB" id="9765151at2"/>
<dbReference type="AlphaFoldDB" id="W8VXZ7"/>
<evidence type="ECO:0000313" key="5">
    <source>
        <dbReference type="EMBL" id="BAO56797.1"/>
    </source>
</evidence>
<dbReference type="STRING" id="1454201.NMS_2788"/>
<dbReference type="InterPro" id="IPR055398">
    <property type="entry name" value="Rossmann-like_BshC"/>
</dbReference>
<proteinExistence type="inferred from homology"/>
<evidence type="ECO:0000259" key="4">
    <source>
        <dbReference type="Pfam" id="PF24850"/>
    </source>
</evidence>
<dbReference type="RefSeq" id="WP_041497313.1">
    <property type="nucleotide sequence ID" value="NZ_AP014548.1"/>
</dbReference>
<evidence type="ECO:0000313" key="6">
    <source>
        <dbReference type="Proteomes" id="UP000031760"/>
    </source>
</evidence>
<evidence type="ECO:0000259" key="3">
    <source>
        <dbReference type="Pfam" id="PF10079"/>
    </source>
</evidence>
<dbReference type="Pfam" id="PF10079">
    <property type="entry name" value="Rossmann-like_BshC"/>
    <property type="match status" value="1"/>
</dbReference>
<gene>
    <name evidence="2" type="primary">bshC</name>
    <name evidence="5" type="ORF">NMS_2788</name>
</gene>
<dbReference type="InterPro" id="IPR055399">
    <property type="entry name" value="CC_BshC"/>
</dbReference>
<protein>
    <recommendedName>
        <fullName evidence="2">Putative cysteine ligase BshC</fullName>
        <ecNumber evidence="2">6.-.-.-</ecNumber>
    </recommendedName>
</protein>
<dbReference type="NCBIfam" id="TIGR03998">
    <property type="entry name" value="thiol_BshC"/>
    <property type="match status" value="1"/>
</dbReference>
<keyword evidence="6" id="KW-1185">Reference proteome</keyword>
<dbReference type="InterPro" id="IPR011199">
    <property type="entry name" value="Bacillithiol_biosynth_BshC"/>
</dbReference>
<dbReference type="Proteomes" id="UP000031760">
    <property type="component" value="Chromosome"/>
</dbReference>
<organism evidence="5 6">
    <name type="scientific">Nonlabens marinus S1-08</name>
    <dbReference type="NCBI Taxonomy" id="1454201"/>
    <lineage>
        <taxon>Bacteria</taxon>
        <taxon>Pseudomonadati</taxon>
        <taxon>Bacteroidota</taxon>
        <taxon>Flavobacteriia</taxon>
        <taxon>Flavobacteriales</taxon>
        <taxon>Flavobacteriaceae</taxon>
        <taxon>Nonlabens</taxon>
    </lineage>
</organism>
<comment type="similarity">
    <text evidence="2">Belongs to the BshC family.</text>
</comment>
<dbReference type="KEGG" id="nmf:NMS_2788"/>
<dbReference type="EMBL" id="AP014548">
    <property type="protein sequence ID" value="BAO56797.1"/>
    <property type="molecule type" value="Genomic_DNA"/>
</dbReference>
<reference evidence="5 6" key="1">
    <citation type="journal article" date="2014" name="Proc. Natl. Acad. Sci. U.S.A.">
        <title>Functional characterization of flavobacteria rhodopsins reveals a unique class of light-driven chloride pump in bacteria.</title>
        <authorList>
            <person name="Yoshizawa S."/>
            <person name="Kumagai Y."/>
            <person name="Kim H."/>
            <person name="Ogura Y."/>
            <person name="Hayashi T."/>
            <person name="Iwasaki W."/>
            <person name="DeLong E.F."/>
            <person name="Kogure K."/>
        </authorList>
    </citation>
    <scope>NUCLEOTIDE SEQUENCE [LARGE SCALE GENOMIC DNA]</scope>
    <source>
        <strain evidence="5 6">S1-08</strain>
    </source>
</reference>
<dbReference type="PIRSF" id="PIRSF012535">
    <property type="entry name" value="UCP012535"/>
    <property type="match status" value="1"/>
</dbReference>
<feature type="domain" description="Bacillithiol biosynthesis BshC C-terminal coiled-coil" evidence="4">
    <location>
        <begin position="374"/>
        <end position="530"/>
    </location>
</feature>
<accession>W8VXZ7</accession>
<dbReference type="HOGENOM" id="CLU_022249_2_0_10"/>
<keyword evidence="1 2" id="KW-0436">Ligase</keyword>
<dbReference type="GO" id="GO:0016874">
    <property type="term" value="F:ligase activity"/>
    <property type="evidence" value="ECO:0007669"/>
    <property type="project" value="UniProtKB-UniRule"/>
</dbReference>